<protein>
    <recommendedName>
        <fullName evidence="3">Beta protein</fullName>
    </recommendedName>
</protein>
<dbReference type="OrthoDB" id="1778552at2"/>
<evidence type="ECO:0000313" key="1">
    <source>
        <dbReference type="EMBL" id="SES34508.1"/>
    </source>
</evidence>
<sequence>MDKKKLTRLMIDTVVKRGIENMADDPRRSIRRLADLGRQFSTGRFQDDIIDIIQTILADDNSPYYTMMQNLLDNTDHACIRKLGINIGYNSWTYDARTLRKCSAELGHIIPWLLIFRLEDNHIKDSNTNDTNNNNSSANDINTKDNINIEFIKRRIGEARDLGINSFSIIQKGGNTDADKIIDIFRENEESAFFYFLDDAMLTESQISAIKECKNVMISINADDPQSSNMSRKMHNDKILYSIYHYYDDNDFDNVDSLDANSESLKKYYDYQSSMIFLMPGKGCKNHGETVKNIRLKGKFPCFIWDMYYDAHLISKRLLDEENGFLEFEKDGYVINPRPKSDCPDNLDKDTSLTDIIKAVMPKYKTTSACQ</sequence>
<dbReference type="EMBL" id="FOGJ01000031">
    <property type="protein sequence ID" value="SES34508.1"/>
    <property type="molecule type" value="Genomic_DNA"/>
</dbReference>
<name>A0A1H9WKT7_BUTFI</name>
<proteinExistence type="predicted"/>
<dbReference type="PANTHER" id="PTHR43524:SF1">
    <property type="entry name" value="RADICAL SAM SUPERFAMILY PROTEIN"/>
    <property type="match status" value="1"/>
</dbReference>
<dbReference type="RefSeq" id="WP_074758386.1">
    <property type="nucleotide sequence ID" value="NZ_FOGJ01000031.1"/>
</dbReference>
<dbReference type="AlphaFoldDB" id="A0A1H9WKT7"/>
<accession>A0A1H9WKT7</accession>
<dbReference type="PANTHER" id="PTHR43524">
    <property type="entry name" value="RADICAL SAM SUPERFAMILY PROTEIN"/>
    <property type="match status" value="1"/>
</dbReference>
<dbReference type="eggNOG" id="COG0535">
    <property type="taxonomic scope" value="Bacteria"/>
</dbReference>
<dbReference type="Proteomes" id="UP000182584">
    <property type="component" value="Unassembled WGS sequence"/>
</dbReference>
<organism evidence="1 2">
    <name type="scientific">Butyrivibrio fibrisolvens</name>
    <dbReference type="NCBI Taxonomy" id="831"/>
    <lineage>
        <taxon>Bacteria</taxon>
        <taxon>Bacillati</taxon>
        <taxon>Bacillota</taxon>
        <taxon>Clostridia</taxon>
        <taxon>Lachnospirales</taxon>
        <taxon>Lachnospiraceae</taxon>
        <taxon>Butyrivibrio</taxon>
    </lineage>
</organism>
<reference evidence="1 2" key="1">
    <citation type="submission" date="2016-10" db="EMBL/GenBank/DDBJ databases">
        <authorList>
            <person name="de Groot N.N."/>
        </authorList>
    </citation>
    <scope>NUCLEOTIDE SEQUENCE [LARGE SCALE GENOMIC DNA]</scope>
    <source>
        <strain evidence="1 2">AR40</strain>
    </source>
</reference>
<gene>
    <name evidence="1" type="ORF">SAMN04487884_13126</name>
</gene>
<evidence type="ECO:0000313" key="2">
    <source>
        <dbReference type="Proteomes" id="UP000182584"/>
    </source>
</evidence>
<evidence type="ECO:0008006" key="3">
    <source>
        <dbReference type="Google" id="ProtNLM"/>
    </source>
</evidence>